<feature type="transmembrane region" description="Helical" evidence="8">
    <location>
        <begin position="162"/>
        <end position="184"/>
    </location>
</feature>
<feature type="region of interest" description="Disordered" evidence="7">
    <location>
        <begin position="1"/>
        <end position="32"/>
    </location>
</feature>
<evidence type="ECO:0000256" key="2">
    <source>
        <dbReference type="ARBA" id="ARBA00006175"/>
    </source>
</evidence>
<evidence type="ECO:0000256" key="7">
    <source>
        <dbReference type="SAM" id="MobiDB-lite"/>
    </source>
</evidence>
<evidence type="ECO:0000256" key="4">
    <source>
        <dbReference type="ARBA" id="ARBA00022989"/>
    </source>
</evidence>
<gene>
    <name evidence="9" type="ORF">FM110_11785</name>
</gene>
<sequence>MPFPSPSCGTSADSQRAADGGASPSKGSTAGRPSTLSTFAAEFLGTFAQFLGGIAAGAALSAVLSGKPEWSVATDGFATNGYGELSPGGFSLLSVLIVEFVLTAIFLFVILGTTDGRAAVGFAPLAIGLTLTLIHLVSIPVSNTSVNPARSLGMAVYGGADALGQVWAFFVAPLAGAAVAGLLYSALFGADDKQIENNEETAIAAA</sequence>
<comment type="subcellular location">
    <subcellularLocation>
        <location evidence="1">Membrane</location>
        <topology evidence="1">Multi-pass membrane protein</topology>
    </subcellularLocation>
</comment>
<dbReference type="Gene3D" id="1.20.1080.10">
    <property type="entry name" value="Glycerol uptake facilitator protein"/>
    <property type="match status" value="1"/>
</dbReference>
<dbReference type="Proteomes" id="UP000195981">
    <property type="component" value="Unassembled WGS sequence"/>
</dbReference>
<dbReference type="InterPro" id="IPR000425">
    <property type="entry name" value="MIP"/>
</dbReference>
<keyword evidence="4 8" id="KW-1133">Transmembrane helix</keyword>
<evidence type="ECO:0000313" key="10">
    <source>
        <dbReference type="Proteomes" id="UP000195981"/>
    </source>
</evidence>
<dbReference type="InterPro" id="IPR034294">
    <property type="entry name" value="Aquaporin_transptr"/>
</dbReference>
<dbReference type="RefSeq" id="WP_087104948.1">
    <property type="nucleotide sequence ID" value="NZ_FWFG01000101.1"/>
</dbReference>
<evidence type="ECO:0000256" key="1">
    <source>
        <dbReference type="ARBA" id="ARBA00004141"/>
    </source>
</evidence>
<protein>
    <submittedName>
        <fullName evidence="9">Aquaporin Z</fullName>
    </submittedName>
</protein>
<dbReference type="AlphaFoldDB" id="A0A1X6X652"/>
<evidence type="ECO:0000256" key="3">
    <source>
        <dbReference type="ARBA" id="ARBA00022692"/>
    </source>
</evidence>
<feature type="transmembrane region" description="Helical" evidence="8">
    <location>
        <begin position="90"/>
        <end position="111"/>
    </location>
</feature>
<dbReference type="PANTHER" id="PTHR19139">
    <property type="entry name" value="AQUAPORIN TRANSPORTER"/>
    <property type="match status" value="1"/>
</dbReference>
<comment type="similarity">
    <text evidence="2 6">Belongs to the MIP/aquaporin (TC 1.A.8) family.</text>
</comment>
<dbReference type="EMBL" id="FWFG01000101">
    <property type="protein sequence ID" value="SLM94731.1"/>
    <property type="molecule type" value="Genomic_DNA"/>
</dbReference>
<reference evidence="9 10" key="1">
    <citation type="submission" date="2017-02" db="EMBL/GenBank/DDBJ databases">
        <authorList>
            <person name="Peterson S.W."/>
        </authorList>
    </citation>
    <scope>NUCLEOTIDE SEQUENCE [LARGE SCALE GENOMIC DNA]</scope>
    <source>
        <strain evidence="9 10">CIP104813</strain>
    </source>
</reference>
<dbReference type="SUPFAM" id="SSF81338">
    <property type="entry name" value="Aquaporin-like"/>
    <property type="match status" value="1"/>
</dbReference>
<accession>A0A1X6X652</accession>
<name>A0A1X6X652_9MICO</name>
<evidence type="ECO:0000256" key="8">
    <source>
        <dbReference type="SAM" id="Phobius"/>
    </source>
</evidence>
<dbReference type="PRINTS" id="PR00783">
    <property type="entry name" value="MINTRINSICP"/>
</dbReference>
<evidence type="ECO:0000313" key="9">
    <source>
        <dbReference type="EMBL" id="SLM94731.1"/>
    </source>
</evidence>
<dbReference type="PANTHER" id="PTHR19139:SF199">
    <property type="entry name" value="MIP17260P"/>
    <property type="match status" value="1"/>
</dbReference>
<feature type="transmembrane region" description="Helical" evidence="8">
    <location>
        <begin position="118"/>
        <end position="142"/>
    </location>
</feature>
<keyword evidence="5 8" id="KW-0472">Membrane</keyword>
<keyword evidence="3 6" id="KW-0812">Transmembrane</keyword>
<dbReference type="Pfam" id="PF00230">
    <property type="entry name" value="MIP"/>
    <property type="match status" value="1"/>
</dbReference>
<keyword evidence="10" id="KW-1185">Reference proteome</keyword>
<keyword evidence="6" id="KW-0813">Transport</keyword>
<evidence type="ECO:0000256" key="5">
    <source>
        <dbReference type="ARBA" id="ARBA00023136"/>
    </source>
</evidence>
<proteinExistence type="inferred from homology"/>
<dbReference type="GO" id="GO:0005886">
    <property type="term" value="C:plasma membrane"/>
    <property type="evidence" value="ECO:0007669"/>
    <property type="project" value="TreeGrafter"/>
</dbReference>
<dbReference type="GO" id="GO:0015250">
    <property type="term" value="F:water channel activity"/>
    <property type="evidence" value="ECO:0007669"/>
    <property type="project" value="TreeGrafter"/>
</dbReference>
<evidence type="ECO:0000256" key="6">
    <source>
        <dbReference type="RuleBase" id="RU000477"/>
    </source>
</evidence>
<organism evidence="9 10">
    <name type="scientific">Brachybacterium nesterenkovii</name>
    <dbReference type="NCBI Taxonomy" id="47847"/>
    <lineage>
        <taxon>Bacteria</taxon>
        <taxon>Bacillati</taxon>
        <taxon>Actinomycetota</taxon>
        <taxon>Actinomycetes</taxon>
        <taxon>Micrococcales</taxon>
        <taxon>Dermabacteraceae</taxon>
        <taxon>Brachybacterium</taxon>
    </lineage>
</organism>
<feature type="transmembrane region" description="Helical" evidence="8">
    <location>
        <begin position="43"/>
        <end position="64"/>
    </location>
</feature>
<dbReference type="InterPro" id="IPR023271">
    <property type="entry name" value="Aquaporin-like"/>
</dbReference>
<dbReference type="OrthoDB" id="9807293at2"/>